<feature type="region of interest" description="Disordered" evidence="1">
    <location>
        <begin position="153"/>
        <end position="172"/>
    </location>
</feature>
<proteinExistence type="predicted"/>
<comment type="caution">
    <text evidence="2">The sequence shown here is derived from an EMBL/GenBank/DDBJ whole genome shotgun (WGS) entry which is preliminary data.</text>
</comment>
<dbReference type="EMBL" id="NBIV01000041">
    <property type="protein sequence ID" value="PXF46315.1"/>
    <property type="molecule type" value="Genomic_DNA"/>
</dbReference>
<dbReference type="OrthoDB" id="10393957at2759"/>
<feature type="compositionally biased region" description="Basic and acidic residues" evidence="1">
    <location>
        <begin position="209"/>
        <end position="223"/>
    </location>
</feature>
<evidence type="ECO:0000256" key="1">
    <source>
        <dbReference type="SAM" id="MobiDB-lite"/>
    </source>
</evidence>
<dbReference type="Proteomes" id="UP000247409">
    <property type="component" value="Unassembled WGS sequence"/>
</dbReference>
<keyword evidence="3" id="KW-1185">Reference proteome</keyword>
<sequence length="937" mass="102880">MRHAELSSEPADAAALIVAVDAQGALAALFAVAQNAGCNPQHLDLLAVPLRKRSAPSLLRSLFSPDMRVTNAAVKALKQISSIECCQISTWMGSIQAALSLRTGHRTSRAVLLRNLLGRLADILHEAVKQSALTNIASSNDLSRKRSSRSSFGNLLVRQRPSLSSERRREQRRATRSEWKLIRLFKRRKKKQSSTMSTSLSRLTSESDASDRAGRKLRHDSNRTGDAGDSVAELQQLLVNQMSPTIPPATSLVSAVTESISSAHRFYGSGFHHEQPRVSLKRDSATVMYVMERLLSSRITPALEDRIEVITTLSDIASATFSGQYASSHRIEQVEEYSDAMKHVFISHGENIYSMLLSILFRPVRKSDANRMGAFLQGAGISDLVNDLSIQRPRISRFPQNAVCMPNMDCTALAAVSCNTLLKLFLKHIPELCSRRMGLITGTINSAFLYSSEALQKSQDGLSWEVSKIVGAVDSLSVLVAAIPESPDLAVAHISREPMTLRLVIENCIRSVSATGRLLAHNGARCSAPKLSDEGTRDSLRSWRALINIMPPGPQWSGSPSYSSSILFIAQAARRAALVAVMQGYRREKRDNSNISESFPENEAYPSSIAPGPSTMRTSPVSFDDTNGNGTSGLSGGAAGFEADDDCVLTTEVDEAIIALLTVPGTDPAAVFFELYRTLIYLYGYDLKKQSYHMQERAPSNFVSEPTATRNGTRTHFGRSLRSRSYGLREISTQSDEDAKGVLVDNIAVDGQLPSRALRRAVMASELDLGKYFDIGQPPTLQHLSPHQTGLPPGAHTFEELSQALAIIISALASKAITDNFEGPHEAAAMISRDVNRSGSPYLQRIHERAKSILRRDMNGQDFDWRSLRYEERIRKLEAQVAGLKAFLIHSIEIGSFGPRKRSFPKLLGAQSHEKSSVNQDQIHEYLCSPSRCFCST</sequence>
<name>A0A2V3IW51_9FLOR</name>
<feature type="compositionally biased region" description="Low complexity" evidence="1">
    <location>
        <begin position="193"/>
        <end position="207"/>
    </location>
</feature>
<evidence type="ECO:0000313" key="3">
    <source>
        <dbReference type="Proteomes" id="UP000247409"/>
    </source>
</evidence>
<evidence type="ECO:0000313" key="2">
    <source>
        <dbReference type="EMBL" id="PXF46315.1"/>
    </source>
</evidence>
<organism evidence="2 3">
    <name type="scientific">Gracilariopsis chorda</name>
    <dbReference type="NCBI Taxonomy" id="448386"/>
    <lineage>
        <taxon>Eukaryota</taxon>
        <taxon>Rhodophyta</taxon>
        <taxon>Florideophyceae</taxon>
        <taxon>Rhodymeniophycidae</taxon>
        <taxon>Gracilariales</taxon>
        <taxon>Gracilariaceae</taxon>
        <taxon>Gracilariopsis</taxon>
    </lineage>
</organism>
<protein>
    <submittedName>
        <fullName evidence="2">Uncharacterized protein</fullName>
    </submittedName>
</protein>
<reference evidence="2 3" key="1">
    <citation type="journal article" date="2018" name="Mol. Biol. Evol.">
        <title>Analysis of the draft genome of the red seaweed Gracilariopsis chorda provides insights into genome size evolution in Rhodophyta.</title>
        <authorList>
            <person name="Lee J."/>
            <person name="Yang E.C."/>
            <person name="Graf L."/>
            <person name="Yang J.H."/>
            <person name="Qiu H."/>
            <person name="Zel Zion U."/>
            <person name="Chan C.X."/>
            <person name="Stephens T.G."/>
            <person name="Weber A.P.M."/>
            <person name="Boo G.H."/>
            <person name="Boo S.M."/>
            <person name="Kim K.M."/>
            <person name="Shin Y."/>
            <person name="Jung M."/>
            <person name="Lee S.J."/>
            <person name="Yim H.S."/>
            <person name="Lee J.H."/>
            <person name="Bhattacharya D."/>
            <person name="Yoon H.S."/>
        </authorList>
    </citation>
    <scope>NUCLEOTIDE SEQUENCE [LARGE SCALE GENOMIC DNA]</scope>
    <source>
        <strain evidence="2 3">SKKU-2015</strain>
        <tissue evidence="2">Whole body</tissue>
    </source>
</reference>
<gene>
    <name evidence="2" type="ORF">BWQ96_03971</name>
</gene>
<dbReference type="AlphaFoldDB" id="A0A2V3IW51"/>
<feature type="region of interest" description="Disordered" evidence="1">
    <location>
        <begin position="592"/>
        <end position="617"/>
    </location>
</feature>
<feature type="region of interest" description="Disordered" evidence="1">
    <location>
        <begin position="190"/>
        <end position="228"/>
    </location>
</feature>
<accession>A0A2V3IW51</accession>